<dbReference type="SUPFAM" id="SSF48371">
    <property type="entry name" value="ARM repeat"/>
    <property type="match status" value="1"/>
</dbReference>
<keyword evidence="1" id="KW-0732">Signal</keyword>
<dbReference type="RefSeq" id="WP_261695842.1">
    <property type="nucleotide sequence ID" value="NZ_CP104694.1"/>
</dbReference>
<dbReference type="Proteomes" id="UP001064632">
    <property type="component" value="Chromosome"/>
</dbReference>
<feature type="signal peptide" evidence="1">
    <location>
        <begin position="1"/>
        <end position="19"/>
    </location>
</feature>
<gene>
    <name evidence="2" type="ORF">N4264_04295</name>
</gene>
<protein>
    <submittedName>
        <fullName evidence="2">HEAT repeat domain-containing protein</fullName>
    </submittedName>
</protein>
<keyword evidence="3" id="KW-1185">Reference proteome</keyword>
<name>A0ABY6BFS7_9GAMM</name>
<dbReference type="SMART" id="SM00567">
    <property type="entry name" value="EZ_HEAT"/>
    <property type="match status" value="5"/>
</dbReference>
<dbReference type="EMBL" id="CP104694">
    <property type="protein sequence ID" value="UXI68883.1"/>
    <property type="molecule type" value="Genomic_DNA"/>
</dbReference>
<sequence>MKTALLAAIAFVGSPAALADGFSSAMGKVDGWAGWRVPLAEGVAAPCCQSHSRKGDLHRRCHLDERDWSVTTHKPVASGASGDLLVFARIEGGKVRRLRVTSEDCPIDSTVPVSDLGAPAPAESVAWLTAQLGTSQSDEAMAAIAWHAGAPADAALKAAAAPGRPMKVRENALFWIGQTRGAAGVETIARFATQDPDAALREKAIFALSQAEGTDTFDRIRAIARDDAAPSVRGQAMFWLAQQFPERAEAEILSLITREKDESVREEGVFALSQLGDERAAKALIAVARGNYPRDVRRQAIFWLGQTGSDEAIAFLDTVLSAPER</sequence>
<dbReference type="Pfam" id="PF13646">
    <property type="entry name" value="HEAT_2"/>
    <property type="match status" value="1"/>
</dbReference>
<dbReference type="InterPro" id="IPR004155">
    <property type="entry name" value="PBS_lyase_HEAT"/>
</dbReference>
<proteinExistence type="predicted"/>
<dbReference type="PANTHER" id="PTHR12697">
    <property type="entry name" value="PBS LYASE HEAT-LIKE PROTEIN"/>
    <property type="match status" value="1"/>
</dbReference>
<evidence type="ECO:0000313" key="2">
    <source>
        <dbReference type="EMBL" id="UXI68883.1"/>
    </source>
</evidence>
<dbReference type="InterPro" id="IPR011989">
    <property type="entry name" value="ARM-like"/>
</dbReference>
<evidence type="ECO:0000313" key="3">
    <source>
        <dbReference type="Proteomes" id="UP001064632"/>
    </source>
</evidence>
<reference evidence="2" key="1">
    <citation type="submission" date="2022-09" db="EMBL/GenBank/DDBJ databases">
        <title>Tahibacter sp. nov., isolated from a fresh water.</title>
        <authorList>
            <person name="Baek J.H."/>
            <person name="Lee J.K."/>
            <person name="Kim J.M."/>
            <person name="Jeon C.O."/>
        </authorList>
    </citation>
    <scope>NUCLEOTIDE SEQUENCE</scope>
    <source>
        <strain evidence="2">W38</strain>
    </source>
</reference>
<dbReference type="InterPro" id="IPR016024">
    <property type="entry name" value="ARM-type_fold"/>
</dbReference>
<accession>A0ABY6BFS7</accession>
<dbReference type="PANTHER" id="PTHR12697:SF5">
    <property type="entry name" value="DEOXYHYPUSINE HYDROXYLASE"/>
    <property type="match status" value="1"/>
</dbReference>
<evidence type="ECO:0000256" key="1">
    <source>
        <dbReference type="SAM" id="SignalP"/>
    </source>
</evidence>
<organism evidence="2 3">
    <name type="scientific">Tahibacter amnicola</name>
    <dbReference type="NCBI Taxonomy" id="2976241"/>
    <lineage>
        <taxon>Bacteria</taxon>
        <taxon>Pseudomonadati</taxon>
        <taxon>Pseudomonadota</taxon>
        <taxon>Gammaproteobacteria</taxon>
        <taxon>Lysobacterales</taxon>
        <taxon>Rhodanobacteraceae</taxon>
        <taxon>Tahibacter</taxon>
    </lineage>
</organism>
<dbReference type="Gene3D" id="1.25.10.10">
    <property type="entry name" value="Leucine-rich Repeat Variant"/>
    <property type="match status" value="1"/>
</dbReference>
<feature type="chain" id="PRO_5046840456" evidence="1">
    <location>
        <begin position="20"/>
        <end position="325"/>
    </location>
</feature>